<gene>
    <name evidence="1" type="ORF">TNCV_2879831</name>
</gene>
<dbReference type="AlphaFoldDB" id="A0A8X7BCC9"/>
<dbReference type="Proteomes" id="UP000887159">
    <property type="component" value="Unassembled WGS sequence"/>
</dbReference>
<organism evidence="1 2">
    <name type="scientific">Trichonephila clavipes</name>
    <name type="common">Golden silk orbweaver</name>
    <name type="synonym">Nephila clavipes</name>
    <dbReference type="NCBI Taxonomy" id="2585209"/>
    <lineage>
        <taxon>Eukaryota</taxon>
        <taxon>Metazoa</taxon>
        <taxon>Ecdysozoa</taxon>
        <taxon>Arthropoda</taxon>
        <taxon>Chelicerata</taxon>
        <taxon>Arachnida</taxon>
        <taxon>Araneae</taxon>
        <taxon>Araneomorphae</taxon>
        <taxon>Entelegynae</taxon>
        <taxon>Araneoidea</taxon>
        <taxon>Nephilidae</taxon>
        <taxon>Trichonephila</taxon>
    </lineage>
</organism>
<name>A0A8X7BCC9_TRICX</name>
<sequence>MEKYGTKSMVADSVPTTPAKSGLPTWFNFFSTKALIREMGFELAKFQQTDSSLPVTHKGNILEQYFKSSPDLSKRPPFRTNDTAKSNGILEQSFKSIISR</sequence>
<evidence type="ECO:0000313" key="2">
    <source>
        <dbReference type="Proteomes" id="UP000887159"/>
    </source>
</evidence>
<accession>A0A8X7BCC9</accession>
<keyword evidence="2" id="KW-1185">Reference proteome</keyword>
<evidence type="ECO:0000313" key="1">
    <source>
        <dbReference type="EMBL" id="GFY26655.1"/>
    </source>
</evidence>
<proteinExistence type="predicted"/>
<comment type="caution">
    <text evidence="1">The sequence shown here is derived from an EMBL/GenBank/DDBJ whole genome shotgun (WGS) entry which is preliminary data.</text>
</comment>
<protein>
    <submittedName>
        <fullName evidence="1">Uncharacterized protein</fullName>
    </submittedName>
</protein>
<dbReference type="EMBL" id="BMAU01021376">
    <property type="protein sequence ID" value="GFY26655.1"/>
    <property type="molecule type" value="Genomic_DNA"/>
</dbReference>
<reference evidence="1" key="1">
    <citation type="submission" date="2020-08" db="EMBL/GenBank/DDBJ databases">
        <title>Multicomponent nature underlies the extraordinary mechanical properties of spider dragline silk.</title>
        <authorList>
            <person name="Kono N."/>
            <person name="Nakamura H."/>
            <person name="Mori M."/>
            <person name="Yoshida Y."/>
            <person name="Ohtoshi R."/>
            <person name="Malay A.D."/>
            <person name="Moran D.A.P."/>
            <person name="Tomita M."/>
            <person name="Numata K."/>
            <person name="Arakawa K."/>
        </authorList>
    </citation>
    <scope>NUCLEOTIDE SEQUENCE</scope>
</reference>